<gene>
    <name evidence="1" type="ORF">SAMN05421806_1341</name>
</gene>
<evidence type="ECO:0000313" key="2">
    <source>
        <dbReference type="Proteomes" id="UP000199155"/>
    </source>
</evidence>
<organism evidence="1 2">
    <name type="scientific">Streptomyces indicus</name>
    <dbReference type="NCBI Taxonomy" id="417292"/>
    <lineage>
        <taxon>Bacteria</taxon>
        <taxon>Bacillati</taxon>
        <taxon>Actinomycetota</taxon>
        <taxon>Actinomycetes</taxon>
        <taxon>Kitasatosporales</taxon>
        <taxon>Streptomycetaceae</taxon>
        <taxon>Streptomyces</taxon>
    </lineage>
</organism>
<evidence type="ECO:0008006" key="3">
    <source>
        <dbReference type="Google" id="ProtNLM"/>
    </source>
</evidence>
<dbReference type="Proteomes" id="UP000199155">
    <property type="component" value="Unassembled WGS sequence"/>
</dbReference>
<dbReference type="OrthoDB" id="3873535at2"/>
<name>A0A1G9JR90_9ACTN</name>
<protein>
    <recommendedName>
        <fullName evidence="3">Transcriptional regulator</fullName>
    </recommendedName>
</protein>
<accession>A0A1G9JR90</accession>
<evidence type="ECO:0000313" key="1">
    <source>
        <dbReference type="EMBL" id="SDL39473.1"/>
    </source>
</evidence>
<dbReference type="AlphaFoldDB" id="A0A1G9JR90"/>
<sequence>MPDRTNEFGKYGARGIKGSDAVARQLDKLAGFISTPISQRRGLMARLNYLTRTPHALRSARAAGLTVTDRTLKAWQSGQRQPSRANLQKIETAYRTVRRQNVARYLLQRLNSRGGTRVEIHPLNQSQVDRRFQRVLEYRTLNIRQWDSIIRAWAAGDTSALDDAWVDSIVDLGSQWGQYEYVSAVGFAA</sequence>
<dbReference type="EMBL" id="FNFF01000034">
    <property type="protein sequence ID" value="SDL39473.1"/>
    <property type="molecule type" value="Genomic_DNA"/>
</dbReference>
<reference evidence="1 2" key="1">
    <citation type="submission" date="2016-10" db="EMBL/GenBank/DDBJ databases">
        <authorList>
            <person name="de Groot N.N."/>
        </authorList>
    </citation>
    <scope>NUCLEOTIDE SEQUENCE [LARGE SCALE GENOMIC DNA]</scope>
    <source>
        <strain evidence="1 2">CGMCC 4.5727</strain>
    </source>
</reference>
<dbReference type="RefSeq" id="WP_093618259.1">
    <property type="nucleotide sequence ID" value="NZ_FNFF01000034.1"/>
</dbReference>
<dbReference type="STRING" id="417292.SAMN05421806_1341"/>
<keyword evidence="2" id="KW-1185">Reference proteome</keyword>
<proteinExistence type="predicted"/>